<dbReference type="Proteomes" id="UP000679848">
    <property type="component" value="Chromosome"/>
</dbReference>
<gene>
    <name evidence="1" type="ORF">MM59RIKEN_14060</name>
</gene>
<proteinExistence type="predicted"/>
<evidence type="ECO:0000313" key="1">
    <source>
        <dbReference type="EMBL" id="BCK84087.1"/>
    </source>
</evidence>
<dbReference type="EMBL" id="AP023420">
    <property type="protein sequence ID" value="BCK84087.1"/>
    <property type="molecule type" value="Genomic_DNA"/>
</dbReference>
<protein>
    <submittedName>
        <fullName evidence="1">Uncharacterized protein</fullName>
    </submittedName>
</protein>
<dbReference type="AlphaFoldDB" id="A0A810QCX0"/>
<evidence type="ECO:0000313" key="2">
    <source>
        <dbReference type="Proteomes" id="UP000679848"/>
    </source>
</evidence>
<dbReference type="RefSeq" id="WP_428846503.1">
    <property type="nucleotide sequence ID" value="NZ_AP023420.1"/>
</dbReference>
<organism evidence="1 2">
    <name type="scientific">Pusillibacter faecalis</name>
    <dbReference type="NCBI Taxonomy" id="2714358"/>
    <lineage>
        <taxon>Bacteria</taxon>
        <taxon>Bacillati</taxon>
        <taxon>Bacillota</taxon>
        <taxon>Clostridia</taxon>
        <taxon>Eubacteriales</taxon>
        <taxon>Oscillospiraceae</taxon>
        <taxon>Pusillibacter</taxon>
    </lineage>
</organism>
<sequence length="109" mass="11998">MGIKTLGTVIGHVSSATTLNAYTHIVDAMWHSTSDKSDQGTGVETYAPFSNRKSYGILAKRCESSAIHETAFIPGISCNRDFVLQLMEHCVRNWLNLIHMLAVVTDDLS</sequence>
<reference evidence="1" key="1">
    <citation type="submission" date="2020-09" db="EMBL/GenBank/DDBJ databases">
        <title>New species isolated from human feces.</title>
        <authorList>
            <person name="Kitahara M."/>
            <person name="Shigeno Y."/>
            <person name="Shime M."/>
            <person name="Matsumoto Y."/>
            <person name="Nakamura S."/>
            <person name="Motooka D."/>
            <person name="Fukuoka S."/>
            <person name="Nishikawa H."/>
            <person name="Benno Y."/>
        </authorList>
    </citation>
    <scope>NUCLEOTIDE SEQUENCE</scope>
    <source>
        <strain evidence="1">MM59</strain>
    </source>
</reference>
<dbReference type="KEGG" id="pfaa:MM59RIKEN_14060"/>
<name>A0A810QCX0_9FIRM</name>
<accession>A0A810QCX0</accession>
<keyword evidence="2" id="KW-1185">Reference proteome</keyword>